<dbReference type="GO" id="GO:0006303">
    <property type="term" value="P:double-strand break repair via nonhomologous end joining"/>
    <property type="evidence" value="ECO:0007669"/>
    <property type="project" value="TreeGrafter"/>
</dbReference>
<evidence type="ECO:0000313" key="2">
    <source>
        <dbReference type="Proteomes" id="UP000094389"/>
    </source>
</evidence>
<sequence>DHYIGIVKSWSQGVIYTSEITGRLVMKHLRVPEDRIVMIPMHKKYEVCKGVWVTLEDANHCPGAVVFLFEASDGDTVKRILHTGDFRVSKALIDKFKDVYLDEIYLDTTYLDPRYSFYDQRLVINTTVDFVQQCVTTKQNGIIDFLKGGTEFVILVGSYSIGKEKVYTELAKRLKTKVFVAP</sequence>
<dbReference type="OrthoDB" id="262529at2759"/>
<organism evidence="1 2">
    <name type="scientific">Cyberlindnera jadinii (strain ATCC 18201 / CBS 1600 / BCRC 20928 / JCM 3617 / NBRC 0987 / NRRL Y-1542)</name>
    <name type="common">Torula yeast</name>
    <name type="synonym">Candida utilis</name>
    <dbReference type="NCBI Taxonomy" id="983966"/>
    <lineage>
        <taxon>Eukaryota</taxon>
        <taxon>Fungi</taxon>
        <taxon>Dikarya</taxon>
        <taxon>Ascomycota</taxon>
        <taxon>Saccharomycotina</taxon>
        <taxon>Saccharomycetes</taxon>
        <taxon>Phaffomycetales</taxon>
        <taxon>Phaffomycetaceae</taxon>
        <taxon>Cyberlindnera</taxon>
    </lineage>
</organism>
<name>A0A1E4S7J0_CYBJN</name>
<proteinExistence type="predicted"/>
<dbReference type="PANTHER" id="PTHR23240">
    <property type="entry name" value="DNA CROSS-LINK REPAIR PROTEIN PSO2/SNM1-RELATED"/>
    <property type="match status" value="1"/>
</dbReference>
<keyword evidence="2" id="KW-1185">Reference proteome</keyword>
<dbReference type="PANTHER" id="PTHR23240:SF6">
    <property type="entry name" value="DNA CROSS-LINK REPAIR 1A PROTEIN"/>
    <property type="match status" value="1"/>
</dbReference>
<feature type="non-terminal residue" evidence="1">
    <location>
        <position position="1"/>
    </location>
</feature>
<feature type="non-terminal residue" evidence="1">
    <location>
        <position position="182"/>
    </location>
</feature>
<dbReference type="GO" id="GO:0035312">
    <property type="term" value="F:5'-3' DNA exonuclease activity"/>
    <property type="evidence" value="ECO:0007669"/>
    <property type="project" value="TreeGrafter"/>
</dbReference>
<dbReference type="InterPro" id="IPR036866">
    <property type="entry name" value="RibonucZ/Hydroxyglut_hydro"/>
</dbReference>
<evidence type="ECO:0000313" key="1">
    <source>
        <dbReference type="EMBL" id="ODV75481.1"/>
    </source>
</evidence>
<dbReference type="GeneID" id="30986698"/>
<dbReference type="SUPFAM" id="SSF56281">
    <property type="entry name" value="Metallo-hydrolase/oxidoreductase"/>
    <property type="match status" value="1"/>
</dbReference>
<accession>A0A1E4S7J0</accession>
<reference evidence="1 2" key="1">
    <citation type="journal article" date="2016" name="Proc. Natl. Acad. Sci. U.S.A.">
        <title>Comparative genomics of biotechnologically important yeasts.</title>
        <authorList>
            <person name="Riley R."/>
            <person name="Haridas S."/>
            <person name="Wolfe K.H."/>
            <person name="Lopes M.R."/>
            <person name="Hittinger C.T."/>
            <person name="Goeker M."/>
            <person name="Salamov A.A."/>
            <person name="Wisecaver J.H."/>
            <person name="Long T.M."/>
            <person name="Calvey C.H."/>
            <person name="Aerts A.L."/>
            <person name="Barry K.W."/>
            <person name="Choi C."/>
            <person name="Clum A."/>
            <person name="Coughlan A.Y."/>
            <person name="Deshpande S."/>
            <person name="Douglass A.P."/>
            <person name="Hanson S.J."/>
            <person name="Klenk H.-P."/>
            <person name="LaButti K.M."/>
            <person name="Lapidus A."/>
            <person name="Lindquist E.A."/>
            <person name="Lipzen A.M."/>
            <person name="Meier-Kolthoff J.P."/>
            <person name="Ohm R.A."/>
            <person name="Otillar R.P."/>
            <person name="Pangilinan J.L."/>
            <person name="Peng Y."/>
            <person name="Rokas A."/>
            <person name="Rosa C.A."/>
            <person name="Scheuner C."/>
            <person name="Sibirny A.A."/>
            <person name="Slot J.C."/>
            <person name="Stielow J.B."/>
            <person name="Sun H."/>
            <person name="Kurtzman C.P."/>
            <person name="Blackwell M."/>
            <person name="Grigoriev I.V."/>
            <person name="Jeffries T.W."/>
        </authorList>
    </citation>
    <scope>NUCLEOTIDE SEQUENCE [LARGE SCALE GENOMIC DNA]</scope>
    <source>
        <strain evidence="2">ATCC 18201 / CBS 1600 / BCRC 20928 / JCM 3617 / NBRC 0987 / NRRL Y-1542</strain>
    </source>
</reference>
<evidence type="ECO:0008006" key="3">
    <source>
        <dbReference type="Google" id="ProtNLM"/>
    </source>
</evidence>
<dbReference type="CDD" id="cd16273">
    <property type="entry name" value="SNM1A-1C-like_MBL-fold"/>
    <property type="match status" value="1"/>
</dbReference>
<gene>
    <name evidence="1" type="ORF">CYBJADRAFT_119909</name>
</gene>
<dbReference type="STRING" id="983966.A0A1E4S7J0"/>
<dbReference type="AlphaFoldDB" id="A0A1E4S7J0"/>
<dbReference type="GO" id="GO:0003684">
    <property type="term" value="F:damaged DNA binding"/>
    <property type="evidence" value="ECO:0007669"/>
    <property type="project" value="TreeGrafter"/>
</dbReference>
<dbReference type="GO" id="GO:0036297">
    <property type="term" value="P:interstrand cross-link repair"/>
    <property type="evidence" value="ECO:0007669"/>
    <property type="project" value="TreeGrafter"/>
</dbReference>
<dbReference type="RefSeq" id="XP_020072520.1">
    <property type="nucleotide sequence ID" value="XM_020212302.1"/>
</dbReference>
<dbReference type="EMBL" id="KV453926">
    <property type="protein sequence ID" value="ODV75481.1"/>
    <property type="molecule type" value="Genomic_DNA"/>
</dbReference>
<dbReference type="Gene3D" id="3.60.15.10">
    <property type="entry name" value="Ribonuclease Z/Hydroxyacylglutathione hydrolase-like"/>
    <property type="match status" value="1"/>
</dbReference>
<dbReference type="Proteomes" id="UP000094389">
    <property type="component" value="Unassembled WGS sequence"/>
</dbReference>
<protein>
    <recommendedName>
        <fullName evidence="3">Metallo-beta-lactamase domain-containing protein</fullName>
    </recommendedName>
</protein>